<dbReference type="RefSeq" id="WP_169075420.1">
    <property type="nucleotide sequence ID" value="NZ_JABBXH010000003.1"/>
</dbReference>
<keyword evidence="1" id="KW-0418">Kinase</keyword>
<dbReference type="Proteomes" id="UP000568664">
    <property type="component" value="Unassembled WGS sequence"/>
</dbReference>
<dbReference type="EMBL" id="JABBXH010000003">
    <property type="protein sequence ID" value="NMP32101.1"/>
    <property type="molecule type" value="Genomic_DNA"/>
</dbReference>
<evidence type="ECO:0000313" key="1">
    <source>
        <dbReference type="EMBL" id="NMP32101.1"/>
    </source>
</evidence>
<dbReference type="PANTHER" id="PTHR32309">
    <property type="entry name" value="TYROSINE-PROTEIN KINASE"/>
    <property type="match status" value="1"/>
</dbReference>
<proteinExistence type="predicted"/>
<comment type="caution">
    <text evidence="1">The sequence shown here is derived from an EMBL/GenBank/DDBJ whole genome shotgun (WGS) entry which is preliminary data.</text>
</comment>
<dbReference type="GO" id="GO:0005886">
    <property type="term" value="C:plasma membrane"/>
    <property type="evidence" value="ECO:0007669"/>
    <property type="project" value="TreeGrafter"/>
</dbReference>
<dbReference type="SUPFAM" id="SSF52540">
    <property type="entry name" value="P-loop containing nucleoside triphosphate hydrolases"/>
    <property type="match status" value="1"/>
</dbReference>
<keyword evidence="2" id="KW-1185">Reference proteome</keyword>
<dbReference type="AlphaFoldDB" id="A0A7Y0LEB4"/>
<dbReference type="GO" id="GO:0004713">
    <property type="term" value="F:protein tyrosine kinase activity"/>
    <property type="evidence" value="ECO:0007669"/>
    <property type="project" value="TreeGrafter"/>
</dbReference>
<reference evidence="1 2" key="1">
    <citation type="submission" date="2020-04" db="EMBL/GenBank/DDBJ databases">
        <title>Thalassotalea sp. M1531, isolated from the surface of marine red alga.</title>
        <authorList>
            <person name="Pang L."/>
            <person name="Lu D.-C."/>
        </authorList>
    </citation>
    <scope>NUCLEOTIDE SEQUENCE [LARGE SCALE GENOMIC DNA]</scope>
    <source>
        <strain evidence="1 2">M1531</strain>
    </source>
</reference>
<accession>A0A7Y0LEB4</accession>
<name>A0A7Y0LEB4_9GAMM</name>
<sequence length="234" mass="25553">MVVLPSRYSEVEAIYGQTIGANYRTLAITSSAPGEGKSTLAEALVKRAQSANKRVLLVELNTFNPVFKDKLASVLSSNNVNKDEQLMLTSQDKKLGLLQATQAKSSLVDYREASLLAESINLWLNDFDCVIFDTASLAMLNQHNIPADTVCQVCDGAILVVEAGRTPANLIEEGIAKLVAMRVNIIGTVINDKSNPTLLAELLRETRKFDKYLPSLMNKIRKLLSASSLLKVSI</sequence>
<dbReference type="PANTHER" id="PTHR32309:SF13">
    <property type="entry name" value="FERRIC ENTEROBACTIN TRANSPORT PROTEIN FEPE"/>
    <property type="match status" value="1"/>
</dbReference>
<organism evidence="1 2">
    <name type="scientific">Thalassotalea algicola</name>
    <dbReference type="NCBI Taxonomy" id="2716224"/>
    <lineage>
        <taxon>Bacteria</taxon>
        <taxon>Pseudomonadati</taxon>
        <taxon>Pseudomonadota</taxon>
        <taxon>Gammaproteobacteria</taxon>
        <taxon>Alteromonadales</taxon>
        <taxon>Colwelliaceae</taxon>
        <taxon>Thalassotalea</taxon>
    </lineage>
</organism>
<gene>
    <name evidence="1" type="ORF">HII17_11025</name>
</gene>
<keyword evidence="1" id="KW-0808">Transferase</keyword>
<dbReference type="InterPro" id="IPR050445">
    <property type="entry name" value="Bact_polysacc_biosynth/exp"/>
</dbReference>
<dbReference type="InterPro" id="IPR027417">
    <property type="entry name" value="P-loop_NTPase"/>
</dbReference>
<protein>
    <submittedName>
        <fullName evidence="1">CpsD/CapB family tyrosine-protein kinase</fullName>
    </submittedName>
</protein>
<evidence type="ECO:0000313" key="2">
    <source>
        <dbReference type="Proteomes" id="UP000568664"/>
    </source>
</evidence>
<dbReference type="Gene3D" id="3.40.50.300">
    <property type="entry name" value="P-loop containing nucleotide triphosphate hydrolases"/>
    <property type="match status" value="1"/>
</dbReference>